<keyword evidence="2" id="KW-1185">Reference proteome</keyword>
<dbReference type="EMBL" id="KZ613940">
    <property type="protein sequence ID" value="PMD45157.1"/>
    <property type="molecule type" value="Genomic_DNA"/>
</dbReference>
<accession>A0A2J6S334</accession>
<evidence type="ECO:0000313" key="1">
    <source>
        <dbReference type="EMBL" id="PMD45157.1"/>
    </source>
</evidence>
<protein>
    <submittedName>
        <fullName evidence="1">Uncharacterized protein</fullName>
    </submittedName>
</protein>
<sequence length="129" mass="14059">MLRTSISCSMSFHHGHVRRRASTRSHRAVEDPCVISSYCKQAVSISGSEVVPLSHPIPRFGFLSWRSTVPTCFGTASLLLHLFTFVMSSADHRILILATGVSNFNPPTKVSTTLDPGSSDRFMASSCST</sequence>
<dbReference type="AlphaFoldDB" id="A0A2J6S334"/>
<evidence type="ECO:0000313" key="2">
    <source>
        <dbReference type="Proteomes" id="UP000235786"/>
    </source>
</evidence>
<proteinExistence type="predicted"/>
<reference evidence="1 2" key="1">
    <citation type="submission" date="2016-04" db="EMBL/GenBank/DDBJ databases">
        <title>A degradative enzymes factory behind the ericoid mycorrhizal symbiosis.</title>
        <authorList>
            <consortium name="DOE Joint Genome Institute"/>
            <person name="Martino E."/>
            <person name="Morin E."/>
            <person name="Grelet G."/>
            <person name="Kuo A."/>
            <person name="Kohler A."/>
            <person name="Daghino S."/>
            <person name="Barry K."/>
            <person name="Choi C."/>
            <person name="Cichocki N."/>
            <person name="Clum A."/>
            <person name="Copeland A."/>
            <person name="Hainaut M."/>
            <person name="Haridas S."/>
            <person name="Labutti K."/>
            <person name="Lindquist E."/>
            <person name="Lipzen A."/>
            <person name="Khouja H.-R."/>
            <person name="Murat C."/>
            <person name="Ohm R."/>
            <person name="Olson A."/>
            <person name="Spatafora J."/>
            <person name="Veneault-Fourrey C."/>
            <person name="Henrissat B."/>
            <person name="Grigoriev I."/>
            <person name="Martin F."/>
            <person name="Perotto S."/>
        </authorList>
    </citation>
    <scope>NUCLEOTIDE SEQUENCE [LARGE SCALE GENOMIC DNA]</scope>
    <source>
        <strain evidence="1 2">F</strain>
    </source>
</reference>
<organism evidence="1 2">
    <name type="scientific">Hyaloscypha variabilis (strain UAMH 11265 / GT02V1 / F)</name>
    <name type="common">Meliniomyces variabilis</name>
    <dbReference type="NCBI Taxonomy" id="1149755"/>
    <lineage>
        <taxon>Eukaryota</taxon>
        <taxon>Fungi</taxon>
        <taxon>Dikarya</taxon>
        <taxon>Ascomycota</taxon>
        <taxon>Pezizomycotina</taxon>
        <taxon>Leotiomycetes</taxon>
        <taxon>Helotiales</taxon>
        <taxon>Hyaloscyphaceae</taxon>
        <taxon>Hyaloscypha</taxon>
        <taxon>Hyaloscypha variabilis</taxon>
    </lineage>
</organism>
<gene>
    <name evidence="1" type="ORF">L207DRAFT_248538</name>
</gene>
<name>A0A2J6S334_HYAVF</name>
<dbReference type="Proteomes" id="UP000235786">
    <property type="component" value="Unassembled WGS sequence"/>
</dbReference>